<protein>
    <submittedName>
        <fullName evidence="2">RND transporter</fullName>
    </submittedName>
</protein>
<evidence type="ECO:0000256" key="1">
    <source>
        <dbReference type="SAM" id="Phobius"/>
    </source>
</evidence>
<reference evidence="2 3" key="1">
    <citation type="submission" date="2018-09" db="EMBL/GenBank/DDBJ databases">
        <title>Bacillus saliacetes sp. nov., isolated from Thai shrimp paste (Ka-pi).</title>
        <authorList>
            <person name="Daroonpunt R."/>
            <person name="Tanasupawat S."/>
            <person name="Yiamsombut S."/>
        </authorList>
    </citation>
    <scope>NUCLEOTIDE SEQUENCE [LARGE SCALE GENOMIC DNA]</scope>
    <source>
        <strain evidence="2 3">SKP7-4</strain>
    </source>
</reference>
<dbReference type="OrthoDB" id="2876005at2"/>
<proteinExistence type="predicted"/>
<evidence type="ECO:0000313" key="2">
    <source>
        <dbReference type="EMBL" id="RIW31992.1"/>
    </source>
</evidence>
<organism evidence="2 3">
    <name type="scientific">Bacillus salacetis</name>
    <dbReference type="NCBI Taxonomy" id="2315464"/>
    <lineage>
        <taxon>Bacteria</taxon>
        <taxon>Bacillati</taxon>
        <taxon>Bacillota</taxon>
        <taxon>Bacilli</taxon>
        <taxon>Bacillales</taxon>
        <taxon>Bacillaceae</taxon>
        <taxon>Bacillus</taxon>
    </lineage>
</organism>
<dbReference type="EMBL" id="QXIR01000019">
    <property type="protein sequence ID" value="RIW31992.1"/>
    <property type="molecule type" value="Genomic_DNA"/>
</dbReference>
<dbReference type="RefSeq" id="WP_119547681.1">
    <property type="nucleotide sequence ID" value="NZ_QXIR01000019.1"/>
</dbReference>
<keyword evidence="1" id="KW-1133">Transmembrane helix</keyword>
<feature type="transmembrane region" description="Helical" evidence="1">
    <location>
        <begin position="57"/>
        <end position="74"/>
    </location>
</feature>
<evidence type="ECO:0000313" key="3">
    <source>
        <dbReference type="Proteomes" id="UP000265801"/>
    </source>
</evidence>
<feature type="transmembrane region" description="Helical" evidence="1">
    <location>
        <begin position="81"/>
        <end position="99"/>
    </location>
</feature>
<dbReference type="Proteomes" id="UP000265801">
    <property type="component" value="Unassembled WGS sequence"/>
</dbReference>
<keyword evidence="3" id="KW-1185">Reference proteome</keyword>
<keyword evidence="1" id="KW-0812">Transmembrane</keyword>
<accession>A0A3A1QVI6</accession>
<gene>
    <name evidence="2" type="ORF">D3H55_14005</name>
</gene>
<keyword evidence="1" id="KW-0472">Membrane</keyword>
<name>A0A3A1QVI6_9BACI</name>
<feature type="transmembrane region" description="Helical" evidence="1">
    <location>
        <begin position="105"/>
        <end position="131"/>
    </location>
</feature>
<dbReference type="AlphaFoldDB" id="A0A3A1QVI6"/>
<comment type="caution">
    <text evidence="2">The sequence shown here is derived from an EMBL/GenBank/DDBJ whole genome shotgun (WGS) entry which is preliminary data.</text>
</comment>
<feature type="transmembrane region" description="Helical" evidence="1">
    <location>
        <begin position="12"/>
        <end position="30"/>
    </location>
</feature>
<sequence>MRNKETLRKINWFIFAIVIILGLMMLSEAFQELRDLADSPGGADAQSRRDFRWDSSSTVLLVVLLSFTSLLLLLWKRIFPFNVPVALILLGFYYLLFFMTFTTGWVGLVGVMGLAAAVLIGVIMIIAYTIYLW</sequence>